<dbReference type="InterPro" id="IPR055247">
    <property type="entry name" value="InsJ-like_HTH"/>
</dbReference>
<dbReference type="OrthoDB" id="165456at2"/>
<evidence type="ECO:0000256" key="1">
    <source>
        <dbReference type="SAM" id="MobiDB-lite"/>
    </source>
</evidence>
<feature type="domain" description="Winged helix-turn helix" evidence="3">
    <location>
        <begin position="105"/>
        <end position="162"/>
    </location>
</feature>
<evidence type="ECO:0000313" key="5">
    <source>
        <dbReference type="Proteomes" id="UP000236151"/>
    </source>
</evidence>
<keyword evidence="5" id="KW-1185">Reference proteome</keyword>
<evidence type="ECO:0000259" key="3">
    <source>
        <dbReference type="Pfam" id="PF13592"/>
    </source>
</evidence>
<dbReference type="AlphaFoldDB" id="A0A2K2EZE5"/>
<accession>A0A2K2EZE5</accession>
<gene>
    <name evidence="4" type="ORF">CDQ84_18520</name>
</gene>
<feature type="domain" description="Insertion element IS150 protein InsJ-like helix-turn-helix" evidence="2">
    <location>
        <begin position="27"/>
        <end position="78"/>
    </location>
</feature>
<evidence type="ECO:0000313" key="4">
    <source>
        <dbReference type="EMBL" id="PNT94671.1"/>
    </source>
</evidence>
<dbReference type="RefSeq" id="WP_103083209.1">
    <property type="nucleotide sequence ID" value="NZ_CP021850.1"/>
</dbReference>
<name>A0A2K2EZE5_9CLOT</name>
<dbReference type="KEGG" id="cthd:CDO33_17135"/>
<dbReference type="EMBL" id="NIOJ01000095">
    <property type="protein sequence ID" value="PNT94671.1"/>
    <property type="molecule type" value="Genomic_DNA"/>
</dbReference>
<reference evidence="4 5" key="1">
    <citation type="submission" date="2017-06" db="EMBL/GenBank/DDBJ databases">
        <title>Investigating the central metabolism of Clostridium thermosuccinogenes.</title>
        <authorList>
            <person name="Koendjbiharie J.G."/>
            <person name="van Kranenburg R."/>
        </authorList>
    </citation>
    <scope>NUCLEOTIDE SEQUENCE [LARGE SCALE GENOMIC DNA]</scope>
    <source>
        <strain evidence="4 5">DSM 5806</strain>
    </source>
</reference>
<evidence type="ECO:0000259" key="2">
    <source>
        <dbReference type="Pfam" id="PF13518"/>
    </source>
</evidence>
<protein>
    <submittedName>
        <fullName evidence="4">Uncharacterized protein</fullName>
    </submittedName>
</protein>
<dbReference type="Proteomes" id="UP000236151">
    <property type="component" value="Unassembled WGS sequence"/>
</dbReference>
<dbReference type="Pfam" id="PF13592">
    <property type="entry name" value="HTH_33"/>
    <property type="match status" value="1"/>
</dbReference>
<dbReference type="Pfam" id="PF13518">
    <property type="entry name" value="HTH_28"/>
    <property type="match status" value="1"/>
</dbReference>
<proteinExistence type="predicted"/>
<dbReference type="SUPFAM" id="SSF46689">
    <property type="entry name" value="Homeodomain-like"/>
    <property type="match status" value="1"/>
</dbReference>
<dbReference type="InterPro" id="IPR025959">
    <property type="entry name" value="Winged_HTH_dom"/>
</dbReference>
<sequence length="162" mass="18551">MTSGGIIELILAIQNALNENEEAKYYHRLDLVMLAINGMPVKEIAALYNESPTTISYWTKKAVEQGIESLKSGKHTGRKPRLTAEQFHQLDEDLRKSPADFGYEYNMWDGVVLSRHLADHYDVSIQVRQSQRIMRQLGYTLQRPQTKPSGGDPVEQEEFKKN</sequence>
<organism evidence="4 5">
    <name type="scientific">Clostridium thermosuccinogenes</name>
    <dbReference type="NCBI Taxonomy" id="84032"/>
    <lineage>
        <taxon>Bacteria</taxon>
        <taxon>Bacillati</taxon>
        <taxon>Bacillota</taxon>
        <taxon>Clostridia</taxon>
        <taxon>Eubacteriales</taxon>
        <taxon>Clostridiaceae</taxon>
        <taxon>Clostridium</taxon>
    </lineage>
</organism>
<comment type="caution">
    <text evidence="4">The sequence shown here is derived from an EMBL/GenBank/DDBJ whole genome shotgun (WGS) entry which is preliminary data.</text>
</comment>
<dbReference type="InterPro" id="IPR009057">
    <property type="entry name" value="Homeodomain-like_sf"/>
</dbReference>
<feature type="region of interest" description="Disordered" evidence="1">
    <location>
        <begin position="142"/>
        <end position="162"/>
    </location>
</feature>